<dbReference type="EMBL" id="RCUV01000006">
    <property type="protein sequence ID" value="RLP71932.1"/>
    <property type="molecule type" value="Genomic_DNA"/>
</dbReference>
<organism evidence="1 2">
    <name type="scientific">Mycetocola manganoxydans</name>
    <dbReference type="NCBI Taxonomy" id="699879"/>
    <lineage>
        <taxon>Bacteria</taxon>
        <taxon>Bacillati</taxon>
        <taxon>Actinomycetota</taxon>
        <taxon>Actinomycetes</taxon>
        <taxon>Micrococcales</taxon>
        <taxon>Microbacteriaceae</taxon>
        <taxon>Mycetocola</taxon>
    </lineage>
</organism>
<gene>
    <name evidence="1" type="ORF">D9V29_05715</name>
</gene>
<accession>A0A3L6ZXR2</accession>
<sequence>MTVPTSCEEIYSGELIAALSSKHAPLNDASMADPNYSNTEGVEELLRTLDPLRCTWGVAGPVGIVTGVAAVTAEQSAAVLEMLTSSAFACGDESGGTKCEFRSEGEKEFLLGESHFLRDGIWVSTFWINADITGYTEDIIATMWA</sequence>
<dbReference type="AlphaFoldDB" id="A0A3L6ZXR2"/>
<protein>
    <submittedName>
        <fullName evidence="1">Uncharacterized protein</fullName>
    </submittedName>
</protein>
<keyword evidence="2" id="KW-1185">Reference proteome</keyword>
<evidence type="ECO:0000313" key="2">
    <source>
        <dbReference type="Proteomes" id="UP000270299"/>
    </source>
</evidence>
<comment type="caution">
    <text evidence="1">The sequence shown here is derived from an EMBL/GenBank/DDBJ whole genome shotgun (WGS) entry which is preliminary data.</text>
</comment>
<evidence type="ECO:0000313" key="1">
    <source>
        <dbReference type="EMBL" id="RLP71932.1"/>
    </source>
</evidence>
<proteinExistence type="predicted"/>
<dbReference type="Proteomes" id="UP000270299">
    <property type="component" value="Unassembled WGS sequence"/>
</dbReference>
<reference evidence="1 2" key="1">
    <citation type="submission" date="2018-10" db="EMBL/GenBank/DDBJ databases">
        <authorList>
            <person name="Li J."/>
        </authorList>
    </citation>
    <scope>NUCLEOTIDE SEQUENCE [LARGE SCALE GENOMIC DNA]</scope>
    <source>
        <strain evidence="1 2">CCTCC AB209002</strain>
    </source>
</reference>
<name>A0A3L6ZXR2_9MICO</name>